<dbReference type="RefSeq" id="WP_013579298.1">
    <property type="nucleotide sequence ID" value="NC_015064.1"/>
</dbReference>
<organism evidence="2">
    <name type="scientific">Granulicella tundricola (strain ATCC BAA-1859 / DSM 23138 / MP5ACTX9)</name>
    <dbReference type="NCBI Taxonomy" id="1198114"/>
    <lineage>
        <taxon>Bacteria</taxon>
        <taxon>Pseudomonadati</taxon>
        <taxon>Acidobacteriota</taxon>
        <taxon>Terriglobia</taxon>
        <taxon>Terriglobales</taxon>
        <taxon>Acidobacteriaceae</taxon>
        <taxon>Granulicella</taxon>
    </lineage>
</organism>
<accession>E8X1Q5</accession>
<dbReference type="AlphaFoldDB" id="E8X1Q5"/>
<evidence type="ECO:0000313" key="1">
    <source>
        <dbReference type="EMBL" id="ADW67974.1"/>
    </source>
</evidence>
<keyword evidence="2" id="KW-1185">Reference proteome</keyword>
<dbReference type="EMBL" id="CP002480">
    <property type="protein sequence ID" value="ADW67974.1"/>
    <property type="molecule type" value="Genomic_DNA"/>
</dbReference>
<dbReference type="Proteomes" id="UP000000343">
    <property type="component" value="Chromosome"/>
</dbReference>
<name>E8X1Q5_GRATM</name>
<sequence>MTAEDIEVLKESVDRVLAIELVAGEQFFAEIVMVVDEPPTPDVFVLRVLREPDGVFVATSNTGESFLLADISRVARIPGVDYSSE</sequence>
<dbReference type="eggNOG" id="ENOG502ZN72">
    <property type="taxonomic scope" value="Bacteria"/>
</dbReference>
<reference evidence="2" key="1">
    <citation type="submission" date="2011-01" db="EMBL/GenBank/DDBJ databases">
        <title>Complete sequence of chromosome of Acidobacterium sp. MP5ACTX9.</title>
        <authorList>
            <consortium name="US DOE Joint Genome Institute"/>
            <person name="Lucas S."/>
            <person name="Copeland A."/>
            <person name="Lapidus A."/>
            <person name="Cheng J.-F."/>
            <person name="Goodwin L."/>
            <person name="Pitluck S."/>
            <person name="Teshima H."/>
            <person name="Detter J.C."/>
            <person name="Han C."/>
            <person name="Tapia R."/>
            <person name="Land M."/>
            <person name="Hauser L."/>
            <person name="Kyrpides N."/>
            <person name="Ivanova N."/>
            <person name="Ovchinnikova G."/>
            <person name="Pagani I."/>
            <person name="Rawat S.R."/>
            <person name="Mannisto M."/>
            <person name="Haggblom M.M."/>
            <person name="Woyke T."/>
        </authorList>
    </citation>
    <scope>NUCLEOTIDE SEQUENCE [LARGE SCALE GENOMIC DNA]</scope>
    <source>
        <strain evidence="2">MP5ACTX9</strain>
    </source>
</reference>
<dbReference type="PaxDb" id="1198114-AciX9_0907"/>
<gene>
    <name evidence="1" type="ordered locus">AciX9_0907</name>
</gene>
<dbReference type="HOGENOM" id="CLU_2508070_0_0_0"/>
<proteinExistence type="predicted"/>
<dbReference type="OrthoDB" id="122391at2"/>
<protein>
    <submittedName>
        <fullName evidence="1">Uncharacterized protein</fullName>
    </submittedName>
</protein>
<dbReference type="STRING" id="1198114.AciX9_0907"/>
<dbReference type="KEGG" id="acm:AciX9_0907"/>
<evidence type="ECO:0000313" key="2">
    <source>
        <dbReference type="Proteomes" id="UP000000343"/>
    </source>
</evidence>